<feature type="transmembrane region" description="Helical" evidence="10">
    <location>
        <begin position="370"/>
        <end position="390"/>
    </location>
</feature>
<keyword evidence="5" id="KW-1003">Cell membrane</keyword>
<evidence type="ECO:0000259" key="12">
    <source>
        <dbReference type="PROSITE" id="PS50113"/>
    </source>
</evidence>
<dbReference type="Proteomes" id="UP001055286">
    <property type="component" value="Unassembled WGS sequence"/>
</dbReference>
<dbReference type="SUPFAM" id="SSF55874">
    <property type="entry name" value="ATPase domain of HSP90 chaperone/DNA topoisomerase II/histidine kinase"/>
    <property type="match status" value="1"/>
</dbReference>
<feature type="domain" description="PAC" evidence="12">
    <location>
        <begin position="531"/>
        <end position="582"/>
    </location>
</feature>
<feature type="transmembrane region" description="Helical" evidence="10">
    <location>
        <begin position="156"/>
        <end position="177"/>
    </location>
</feature>
<dbReference type="SUPFAM" id="SSF55785">
    <property type="entry name" value="PYP-like sensor domain (PAS domain)"/>
    <property type="match status" value="1"/>
</dbReference>
<dbReference type="SUPFAM" id="SSF47384">
    <property type="entry name" value="Homodimeric domain of signal transducing histidine kinase"/>
    <property type="match status" value="1"/>
</dbReference>
<evidence type="ECO:0000256" key="2">
    <source>
        <dbReference type="ARBA" id="ARBA00004651"/>
    </source>
</evidence>
<feature type="domain" description="Histidine kinase" evidence="11">
    <location>
        <begin position="602"/>
        <end position="818"/>
    </location>
</feature>
<dbReference type="PANTHER" id="PTHR43045">
    <property type="entry name" value="SHIKIMATE TRANSPORTER"/>
    <property type="match status" value="1"/>
</dbReference>
<feature type="transmembrane region" description="Helical" evidence="10">
    <location>
        <begin position="189"/>
        <end position="208"/>
    </location>
</feature>
<dbReference type="RefSeq" id="WP_238193195.1">
    <property type="nucleotide sequence ID" value="NZ_BPQJ01000049.1"/>
</dbReference>
<feature type="transmembrane region" description="Helical" evidence="10">
    <location>
        <begin position="57"/>
        <end position="78"/>
    </location>
</feature>
<dbReference type="Pfam" id="PF07690">
    <property type="entry name" value="MFS_1"/>
    <property type="match status" value="1"/>
</dbReference>
<dbReference type="InterPro" id="IPR036259">
    <property type="entry name" value="MFS_trans_sf"/>
</dbReference>
<dbReference type="EMBL" id="BPQJ01000049">
    <property type="protein sequence ID" value="GJD65856.1"/>
    <property type="molecule type" value="Genomic_DNA"/>
</dbReference>
<dbReference type="SUPFAM" id="SSF103473">
    <property type="entry name" value="MFS general substrate transporter"/>
    <property type="match status" value="1"/>
</dbReference>
<feature type="transmembrane region" description="Helical" evidence="10">
    <location>
        <begin position="309"/>
        <end position="328"/>
    </location>
</feature>
<keyword evidence="8 10" id="KW-1133">Transmembrane helix</keyword>
<protein>
    <recommendedName>
        <fullName evidence="3">histidine kinase</fullName>
        <ecNumber evidence="3">2.7.13.3</ecNumber>
    </recommendedName>
</protein>
<accession>A0AA37HHX3</accession>
<keyword evidence="4" id="KW-0813">Transport</keyword>
<dbReference type="EC" id="2.7.13.3" evidence="3"/>
<organism evidence="14 15">
    <name type="scientific">Methylobacterium frigidaeris</name>
    <dbReference type="NCBI Taxonomy" id="2038277"/>
    <lineage>
        <taxon>Bacteria</taxon>
        <taxon>Pseudomonadati</taxon>
        <taxon>Pseudomonadota</taxon>
        <taxon>Alphaproteobacteria</taxon>
        <taxon>Hyphomicrobiales</taxon>
        <taxon>Methylobacteriaceae</taxon>
        <taxon>Methylobacterium</taxon>
    </lineage>
</organism>
<dbReference type="Gene3D" id="3.30.450.20">
    <property type="entry name" value="PAS domain"/>
    <property type="match status" value="1"/>
</dbReference>
<dbReference type="Gene3D" id="1.20.1250.20">
    <property type="entry name" value="MFS general substrate transporter like domains"/>
    <property type="match status" value="1"/>
</dbReference>
<feature type="transmembrane region" description="Helical" evidence="10">
    <location>
        <begin position="402"/>
        <end position="421"/>
    </location>
</feature>
<dbReference type="InterPro" id="IPR004358">
    <property type="entry name" value="Sig_transdc_His_kin-like_C"/>
</dbReference>
<dbReference type="InterPro" id="IPR035965">
    <property type="entry name" value="PAS-like_dom_sf"/>
</dbReference>
<keyword evidence="7 10" id="KW-0812">Transmembrane</keyword>
<evidence type="ECO:0000256" key="6">
    <source>
        <dbReference type="ARBA" id="ARBA00022553"/>
    </source>
</evidence>
<evidence type="ECO:0000256" key="4">
    <source>
        <dbReference type="ARBA" id="ARBA00022448"/>
    </source>
</evidence>
<comment type="caution">
    <text evidence="14">The sequence shown here is derived from an EMBL/GenBank/DDBJ whole genome shotgun (WGS) entry which is preliminary data.</text>
</comment>
<dbReference type="InterPro" id="IPR036890">
    <property type="entry name" value="HATPase_C_sf"/>
</dbReference>
<dbReference type="InterPro" id="IPR005467">
    <property type="entry name" value="His_kinase_dom"/>
</dbReference>
<dbReference type="PRINTS" id="PR00344">
    <property type="entry name" value="BCTRLSENSOR"/>
</dbReference>
<proteinExistence type="predicted"/>
<evidence type="ECO:0000256" key="9">
    <source>
        <dbReference type="ARBA" id="ARBA00023136"/>
    </source>
</evidence>
<dbReference type="Gene3D" id="3.30.565.10">
    <property type="entry name" value="Histidine kinase-like ATPase, C-terminal domain"/>
    <property type="match status" value="1"/>
</dbReference>
<dbReference type="GO" id="GO:0000155">
    <property type="term" value="F:phosphorelay sensor kinase activity"/>
    <property type="evidence" value="ECO:0007669"/>
    <property type="project" value="InterPro"/>
</dbReference>
<dbReference type="InterPro" id="IPR003594">
    <property type="entry name" value="HATPase_dom"/>
</dbReference>
<dbReference type="GO" id="GO:0005886">
    <property type="term" value="C:plasma membrane"/>
    <property type="evidence" value="ECO:0007669"/>
    <property type="project" value="UniProtKB-SubCell"/>
</dbReference>
<evidence type="ECO:0000256" key="8">
    <source>
        <dbReference type="ARBA" id="ARBA00022989"/>
    </source>
</evidence>
<gene>
    <name evidence="14" type="primary">sasA_18</name>
    <name evidence="14" type="ORF">MPEAHAMD_6052</name>
</gene>
<evidence type="ECO:0000313" key="14">
    <source>
        <dbReference type="EMBL" id="GJD65856.1"/>
    </source>
</evidence>
<dbReference type="InterPro" id="IPR003661">
    <property type="entry name" value="HisK_dim/P_dom"/>
</dbReference>
<dbReference type="CDD" id="cd00130">
    <property type="entry name" value="PAS"/>
    <property type="match status" value="1"/>
</dbReference>
<dbReference type="Gene3D" id="1.10.287.130">
    <property type="match status" value="1"/>
</dbReference>
<keyword evidence="9 10" id="KW-0472">Membrane</keyword>
<keyword evidence="6" id="KW-0597">Phosphoprotein</keyword>
<dbReference type="InterPro" id="IPR000014">
    <property type="entry name" value="PAS"/>
</dbReference>
<feature type="transmembrane region" description="Helical" evidence="10">
    <location>
        <begin position="277"/>
        <end position="297"/>
    </location>
</feature>
<dbReference type="CDD" id="cd17369">
    <property type="entry name" value="MFS_ShiA_like"/>
    <property type="match status" value="1"/>
</dbReference>
<comment type="catalytic activity">
    <reaction evidence="1">
        <text>ATP + protein L-histidine = ADP + protein N-phospho-L-histidine.</text>
        <dbReference type="EC" id="2.7.13.3"/>
    </reaction>
</comment>
<feature type="domain" description="Major facilitator superfamily (MFS) profile" evidence="13">
    <location>
        <begin position="16"/>
        <end position="425"/>
    </location>
</feature>
<evidence type="ECO:0000256" key="3">
    <source>
        <dbReference type="ARBA" id="ARBA00012438"/>
    </source>
</evidence>
<sequence>MTVSVKPVSGQTTARVLLASLIGTTVEFYDFYIYATAASLIFGPLFFPAALQSAELISAYASFGLAFVARPIGGAVFGHFGDRVGRKATLVASLLLMGLSTSAIGLLPTFALAGWLAPVLLCLLRFGQGLALGGEWSGAALLALENAPPGWRARYAMFAPLGAPLGFFVANGLFLILTLTLTPEQFADWGWRVPFLLSAPLVWLGLWVRTHLGETEEFTASLKEAKPPRAPLVELLRLHSGQVVAGIFGVVACFSLFWTATAFALGYGTTMLGHSRASFLVVELGAILFMAAAIVTASWLSDRIDPTRVLIVGCAGTIVSGILLAPMLGSGSLVTTFVFLAFALWVMGFVNGPLGAWLPSLFPPRVRYSGTSVAFNVGGIVGGAFSPMIAQGLAEQSGLTAVGFYLALTGGISLIAFDVSARQRALGALARSERRYRSLFEQTHVALCEIDLAAAHEQAAPQGGNVIVADRAHLAACARLVTLIDANEATVQLLGGASREAVLGPIDRFLPPGHDLLEPLLARLVHGSGRFETQTRLVRADGREVIVILVMALPDEPSGYDRVPCAMIDVTERERAKEALLAAQSELARAGRVATVGAISASIAHEVNQPIGAMVMSAEACLRWLRRETPDLEAAARAAERAVRDGMRASQIVQRTREQLRRDRREPEIVDLRLVLAEAASLLDREISAAAAMVRMHVSVPEVRVLADRVELQQVVVNLVTNGLHAMRAVPEARRELRIALSAPSPDRVRLSVSDRGTGIAPDQLPKLFSPFFTTKRDGMGIGLSICKAIVEAHGGTLRGRNNEDTGATFEVELPLCDGAGAAAAEPAAAEA</sequence>
<dbReference type="InterPro" id="IPR000700">
    <property type="entry name" value="PAS-assoc_C"/>
</dbReference>
<evidence type="ECO:0000256" key="7">
    <source>
        <dbReference type="ARBA" id="ARBA00022692"/>
    </source>
</evidence>
<dbReference type="SMART" id="SM00388">
    <property type="entry name" value="HisKA"/>
    <property type="match status" value="1"/>
</dbReference>
<dbReference type="GO" id="GO:0022857">
    <property type="term" value="F:transmembrane transporter activity"/>
    <property type="evidence" value="ECO:0007669"/>
    <property type="project" value="InterPro"/>
</dbReference>
<evidence type="ECO:0000259" key="11">
    <source>
        <dbReference type="PROSITE" id="PS50109"/>
    </source>
</evidence>
<evidence type="ECO:0000256" key="10">
    <source>
        <dbReference type="SAM" id="Phobius"/>
    </source>
</evidence>
<dbReference type="InterPro" id="IPR011701">
    <property type="entry name" value="MFS"/>
</dbReference>
<keyword evidence="15" id="KW-1185">Reference proteome</keyword>
<dbReference type="Pfam" id="PF02518">
    <property type="entry name" value="HATPase_c"/>
    <property type="match status" value="1"/>
</dbReference>
<dbReference type="InterPro" id="IPR020846">
    <property type="entry name" value="MFS_dom"/>
</dbReference>
<feature type="transmembrane region" description="Helical" evidence="10">
    <location>
        <begin position="243"/>
        <end position="265"/>
    </location>
</feature>
<dbReference type="InterPro" id="IPR036097">
    <property type="entry name" value="HisK_dim/P_sf"/>
</dbReference>
<dbReference type="PROSITE" id="PS50850">
    <property type="entry name" value="MFS"/>
    <property type="match status" value="1"/>
</dbReference>
<name>A0AA37HHX3_9HYPH</name>
<reference evidence="14" key="1">
    <citation type="journal article" date="2016" name="Front. Microbiol.">
        <title>Genome Sequence of the Piezophilic, Mesophilic Sulfate-Reducing Bacterium Desulfovibrio indicus J2T.</title>
        <authorList>
            <person name="Cao J."/>
            <person name="Maignien L."/>
            <person name="Shao Z."/>
            <person name="Alain K."/>
            <person name="Jebbar M."/>
        </authorList>
    </citation>
    <scope>NUCLEOTIDE SEQUENCE</scope>
    <source>
        <strain evidence="14">JCM 32048</strain>
    </source>
</reference>
<evidence type="ECO:0000313" key="15">
    <source>
        <dbReference type="Proteomes" id="UP001055286"/>
    </source>
</evidence>
<evidence type="ECO:0000256" key="1">
    <source>
        <dbReference type="ARBA" id="ARBA00000085"/>
    </source>
</evidence>
<dbReference type="PROSITE" id="PS50109">
    <property type="entry name" value="HIS_KIN"/>
    <property type="match status" value="1"/>
</dbReference>
<dbReference type="PROSITE" id="PS50113">
    <property type="entry name" value="PAC"/>
    <property type="match status" value="1"/>
</dbReference>
<comment type="subcellular location">
    <subcellularLocation>
        <location evidence="2">Cell membrane</location>
        <topology evidence="2">Multi-pass membrane protein</topology>
    </subcellularLocation>
</comment>
<feature type="transmembrane region" description="Helical" evidence="10">
    <location>
        <begin position="90"/>
        <end position="117"/>
    </location>
</feature>
<reference evidence="14" key="2">
    <citation type="submission" date="2021-08" db="EMBL/GenBank/DDBJ databases">
        <authorList>
            <person name="Tani A."/>
            <person name="Ola A."/>
            <person name="Ogura Y."/>
            <person name="Katsura K."/>
            <person name="Hayashi T."/>
        </authorList>
    </citation>
    <scope>NUCLEOTIDE SEQUENCE</scope>
    <source>
        <strain evidence="14">JCM 32048</strain>
    </source>
</reference>
<dbReference type="PANTHER" id="PTHR43045:SF2">
    <property type="entry name" value="INNER MEMBRANE METABOLITE TRANSPORT PROTEIN YHJE"/>
    <property type="match status" value="1"/>
</dbReference>
<dbReference type="SMART" id="SM00387">
    <property type="entry name" value="HATPase_c"/>
    <property type="match status" value="1"/>
</dbReference>
<evidence type="ECO:0000256" key="5">
    <source>
        <dbReference type="ARBA" id="ARBA00022475"/>
    </source>
</evidence>
<dbReference type="AlphaFoldDB" id="A0AA37HHX3"/>
<evidence type="ECO:0000259" key="13">
    <source>
        <dbReference type="PROSITE" id="PS50850"/>
    </source>
</evidence>
<feature type="transmembrane region" description="Helical" evidence="10">
    <location>
        <begin position="334"/>
        <end position="358"/>
    </location>
</feature>